<protein>
    <submittedName>
        <fullName evidence="1">Uncharacterized protein</fullName>
    </submittedName>
</protein>
<name>A0A146KWC2_LYGHE</name>
<dbReference type="EMBL" id="GDHC01019539">
    <property type="protein sequence ID" value="JAP99089.1"/>
    <property type="molecule type" value="Transcribed_RNA"/>
</dbReference>
<accession>A0A146KWC2</accession>
<feature type="non-terminal residue" evidence="1">
    <location>
        <position position="1"/>
    </location>
</feature>
<organism evidence="1">
    <name type="scientific">Lygus hesperus</name>
    <name type="common">Western plant bug</name>
    <dbReference type="NCBI Taxonomy" id="30085"/>
    <lineage>
        <taxon>Eukaryota</taxon>
        <taxon>Metazoa</taxon>
        <taxon>Ecdysozoa</taxon>
        <taxon>Arthropoda</taxon>
        <taxon>Hexapoda</taxon>
        <taxon>Insecta</taxon>
        <taxon>Pterygota</taxon>
        <taxon>Neoptera</taxon>
        <taxon>Paraneoptera</taxon>
        <taxon>Hemiptera</taxon>
        <taxon>Heteroptera</taxon>
        <taxon>Panheteroptera</taxon>
        <taxon>Cimicomorpha</taxon>
        <taxon>Miridae</taxon>
        <taxon>Mirini</taxon>
        <taxon>Lygus</taxon>
    </lineage>
</organism>
<feature type="non-terminal residue" evidence="1">
    <location>
        <position position="107"/>
    </location>
</feature>
<evidence type="ECO:0000313" key="1">
    <source>
        <dbReference type="EMBL" id="JAP99089.1"/>
    </source>
</evidence>
<sequence length="107" mass="11358">ILSYTVALSKIKMKTIVILSAIVAIVVAKPSGVFHPYGHAVAYSSPIHETVISPNPGIFHHSGIVHPVAKTFVAEAPAVLHHKTIVSEVPTSVSHQDLSIVHHHGAI</sequence>
<dbReference type="AlphaFoldDB" id="A0A146KWC2"/>
<reference evidence="1" key="1">
    <citation type="journal article" date="2016" name="Gigascience">
        <title>De novo construction of an expanded transcriptome assembly for the western tarnished plant bug, Lygus hesperus.</title>
        <authorList>
            <person name="Tassone E.E."/>
            <person name="Geib S.M."/>
            <person name="Hall B."/>
            <person name="Fabrick J.A."/>
            <person name="Brent C.S."/>
            <person name="Hull J.J."/>
        </authorList>
    </citation>
    <scope>NUCLEOTIDE SEQUENCE</scope>
</reference>
<proteinExistence type="predicted"/>
<gene>
    <name evidence="1" type="ORF">g.40417</name>
</gene>